<dbReference type="InterPro" id="IPR016024">
    <property type="entry name" value="ARM-type_fold"/>
</dbReference>
<organism evidence="2 3">
    <name type="scientific">Phytohabitans rumicis</name>
    <dbReference type="NCBI Taxonomy" id="1076125"/>
    <lineage>
        <taxon>Bacteria</taxon>
        <taxon>Bacillati</taxon>
        <taxon>Actinomycetota</taxon>
        <taxon>Actinomycetes</taxon>
        <taxon>Micromonosporales</taxon>
        <taxon>Micromonosporaceae</taxon>
    </lineage>
</organism>
<evidence type="ECO:0000313" key="2">
    <source>
        <dbReference type="EMBL" id="GFJ86501.1"/>
    </source>
</evidence>
<proteinExistence type="predicted"/>
<protein>
    <submittedName>
        <fullName evidence="2">Uncharacterized protein</fullName>
    </submittedName>
</protein>
<keyword evidence="3" id="KW-1185">Reference proteome</keyword>
<sequence length="532" mass="57713">MSLRDRLGHPDDEVRLAAARRAAISGDLGLVDPLLEMALHDTAEVRTEGGIAEVYEHVGDAAAQALGRILGRRQEDDPRIRAAALDLDLDDDRVATLLHFLGPKYEPLRRELETHAEDRVRLRAVRAVLSIDRTGEFSARFVTDPAAAVRVEALEVPATVLDLDVCLRLLREDPAPSVRTVAARSLRFTPVGSEPFIAAARVERDPRARAMLLSCLVRRRRDRPNALAVAGFFADAAPYTRSQACEALRGVDDAAVGAAIAVRVLTEPDERKLIGLLGYRHLLTHAPELRAVLERMRRHTRQDGQRWALDGALAVEPPPDTGARPDPVDGLDGPQRARLGREVLRQAAAAIEPRIAAAPDQGETRALGCLRAWLARPGEATRGALRAELDAAAGSVGDPDAPRIEEVWDCLGAALSGDVRDAMRAAAGTAAQAARRDPLWSRVDPVRGPVVAARRARELTRLVHLYTARLIRAGVDPVPSDPVRRLLLDGEDLGEDPADAYRPLRTAGCRRRTPIALCIPTRMAPSSARATA</sequence>
<dbReference type="EMBL" id="BLPG01000001">
    <property type="protein sequence ID" value="GFJ86501.1"/>
    <property type="molecule type" value="Genomic_DNA"/>
</dbReference>
<accession>A0A6V8KVR9</accession>
<comment type="caution">
    <text evidence="2">The sequence shown here is derived from an EMBL/GenBank/DDBJ whole genome shotgun (WGS) entry which is preliminary data.</text>
</comment>
<reference evidence="2 3" key="2">
    <citation type="submission" date="2020-03" db="EMBL/GenBank/DDBJ databases">
        <authorList>
            <person name="Ichikawa N."/>
            <person name="Kimura A."/>
            <person name="Kitahashi Y."/>
            <person name="Uohara A."/>
        </authorList>
    </citation>
    <scope>NUCLEOTIDE SEQUENCE [LARGE SCALE GENOMIC DNA]</scope>
    <source>
        <strain evidence="2 3">NBRC 108638</strain>
    </source>
</reference>
<evidence type="ECO:0000256" key="1">
    <source>
        <dbReference type="SAM" id="MobiDB-lite"/>
    </source>
</evidence>
<feature type="region of interest" description="Disordered" evidence="1">
    <location>
        <begin position="313"/>
        <end position="334"/>
    </location>
</feature>
<evidence type="ECO:0000313" key="3">
    <source>
        <dbReference type="Proteomes" id="UP000482960"/>
    </source>
</evidence>
<dbReference type="Proteomes" id="UP000482960">
    <property type="component" value="Unassembled WGS sequence"/>
</dbReference>
<name>A0A6V8KVR9_9ACTN</name>
<dbReference type="SUPFAM" id="SSF48371">
    <property type="entry name" value="ARM repeat"/>
    <property type="match status" value="1"/>
</dbReference>
<gene>
    <name evidence="2" type="ORF">Prum_001430</name>
</gene>
<dbReference type="AlphaFoldDB" id="A0A6V8KVR9"/>
<reference evidence="2 3" key="1">
    <citation type="submission" date="2020-03" db="EMBL/GenBank/DDBJ databases">
        <title>Whole genome shotgun sequence of Phytohabitans rumicis NBRC 108638.</title>
        <authorList>
            <person name="Komaki H."/>
            <person name="Tamura T."/>
        </authorList>
    </citation>
    <scope>NUCLEOTIDE SEQUENCE [LARGE SCALE GENOMIC DNA]</scope>
    <source>
        <strain evidence="2 3">NBRC 108638</strain>
    </source>
</reference>
<dbReference type="RefSeq" id="WP_173073006.1">
    <property type="nucleotide sequence ID" value="NZ_BLPG01000001.1"/>
</dbReference>